<reference evidence="2" key="1">
    <citation type="submission" date="2020-12" db="EMBL/GenBank/DDBJ databases">
        <title>WGS assembly of Carya illinoinensis cv. Pawnee.</title>
        <authorList>
            <person name="Platts A."/>
            <person name="Shu S."/>
            <person name="Wright S."/>
            <person name="Barry K."/>
            <person name="Edger P."/>
            <person name="Pires J.C."/>
            <person name="Schmutz J."/>
        </authorList>
    </citation>
    <scope>NUCLEOTIDE SEQUENCE</scope>
    <source>
        <tissue evidence="2">Leaf</tissue>
    </source>
</reference>
<dbReference type="SMART" id="SM00220">
    <property type="entry name" value="S_TKc"/>
    <property type="match status" value="1"/>
</dbReference>
<dbReference type="GO" id="GO:0009506">
    <property type="term" value="C:plasmodesma"/>
    <property type="evidence" value="ECO:0007669"/>
    <property type="project" value="TreeGrafter"/>
</dbReference>
<dbReference type="Proteomes" id="UP000811609">
    <property type="component" value="Chromosome 1"/>
</dbReference>
<evidence type="ECO:0000259" key="1">
    <source>
        <dbReference type="PROSITE" id="PS50011"/>
    </source>
</evidence>
<organism evidence="2 3">
    <name type="scientific">Carya illinoinensis</name>
    <name type="common">Pecan</name>
    <dbReference type="NCBI Taxonomy" id="32201"/>
    <lineage>
        <taxon>Eukaryota</taxon>
        <taxon>Viridiplantae</taxon>
        <taxon>Streptophyta</taxon>
        <taxon>Embryophyta</taxon>
        <taxon>Tracheophyta</taxon>
        <taxon>Spermatophyta</taxon>
        <taxon>Magnoliopsida</taxon>
        <taxon>eudicotyledons</taxon>
        <taxon>Gunneridae</taxon>
        <taxon>Pentapetalae</taxon>
        <taxon>rosids</taxon>
        <taxon>fabids</taxon>
        <taxon>Fagales</taxon>
        <taxon>Juglandaceae</taxon>
        <taxon>Carya</taxon>
    </lineage>
</organism>
<evidence type="ECO:0000313" key="3">
    <source>
        <dbReference type="Proteomes" id="UP000811609"/>
    </source>
</evidence>
<comment type="caution">
    <text evidence="2">The sequence shown here is derived from an EMBL/GenBank/DDBJ whole genome shotgun (WGS) entry which is preliminary data.</text>
</comment>
<accession>A0A8T1RJ82</accession>
<dbReference type="PANTHER" id="PTHR27003:SF59">
    <property type="entry name" value="PROTEIN KINASE DOMAIN-CONTAINING PROTEIN"/>
    <property type="match status" value="1"/>
</dbReference>
<sequence>MEVLPSHKLLSRLYLLLPLHFTSLLLLSLAYSPLDNYFSNCGAHSNTNVDTRILVGDWDFLASYKFHINQNGIYIIRLHFIIFMSPYTDRSIPRFNVSISGFSLLMNYSFQNVTSSLKIEEFLLTIPKGEFKINFVPYEPSSAFVNAIEVVLGPESFIPDKVPHIASQGAKSDYSGLSTKVLHKIHNKYLYPKDATYQYKFETPYDQAKRIPRYIAPIFVNSSLPKVSWSFPVNKNSNIRVHVSGRMSVSTLNDYWIDVDPFHINFVVDSDGLGFVNASLIIGQIEGSWIYNALLTGLEILEVVNESGFIPPREIVVEKKKYSLVIIVLHVLGHFSFWKPGHDQILGGFSSNSRLTQRAPNASLANPSVMRNFNAELLIGEGGFGKVYKGTLKNGTKVAGLEEFQMKIMVLSQIHHRHLVSLIGYCDEHHELILVNEFMENEILRDHLYHSDDNYGKSTSVFELSWEQRLKICIDAAKGLHYLHPGPAGGMIHRDVKSTNILLDEHYVAKVANFGISKSGLLDRDNFTMGVKGSFVYLDPEYIKALHLTKKSDVYSFGVVLLELNLAEWGMLWQKKGQLKKIIDPMLVGKIKPSSLRIFGDTTKMCLKAFSIESTTMQDVLYYLNYALQLQETRMPREPFEDSTMITITSLELQLSVVLNFPIHEDDDAPNRGDDSSNTVSEA</sequence>
<dbReference type="EMBL" id="CM031809">
    <property type="protein sequence ID" value="KAG6666393.1"/>
    <property type="molecule type" value="Genomic_DNA"/>
</dbReference>
<proteinExistence type="predicted"/>
<name>A0A8T1RJ82_CARIL</name>
<gene>
    <name evidence="2" type="ORF">CIPAW_01G028900</name>
</gene>
<evidence type="ECO:0000313" key="2">
    <source>
        <dbReference type="EMBL" id="KAG6666393.1"/>
    </source>
</evidence>
<dbReference type="Pfam" id="PF07714">
    <property type="entry name" value="PK_Tyr_Ser-Thr"/>
    <property type="match status" value="1"/>
</dbReference>
<dbReference type="GO" id="GO:0005524">
    <property type="term" value="F:ATP binding"/>
    <property type="evidence" value="ECO:0007669"/>
    <property type="project" value="InterPro"/>
</dbReference>
<dbReference type="InterPro" id="IPR045272">
    <property type="entry name" value="ANXUR1/2-like"/>
</dbReference>
<protein>
    <recommendedName>
        <fullName evidence="1">Protein kinase domain-containing protein</fullName>
    </recommendedName>
</protein>
<dbReference type="InterPro" id="IPR000719">
    <property type="entry name" value="Prot_kinase_dom"/>
</dbReference>
<dbReference type="GO" id="GO:0004714">
    <property type="term" value="F:transmembrane receptor protein tyrosine kinase activity"/>
    <property type="evidence" value="ECO:0007669"/>
    <property type="project" value="InterPro"/>
</dbReference>
<dbReference type="GO" id="GO:0005886">
    <property type="term" value="C:plasma membrane"/>
    <property type="evidence" value="ECO:0007669"/>
    <property type="project" value="TreeGrafter"/>
</dbReference>
<dbReference type="AlphaFoldDB" id="A0A8T1RJ82"/>
<dbReference type="PANTHER" id="PTHR27003">
    <property type="entry name" value="OS07G0166700 PROTEIN"/>
    <property type="match status" value="1"/>
</dbReference>
<dbReference type="InterPro" id="IPR001245">
    <property type="entry name" value="Ser-Thr/Tyr_kinase_cat_dom"/>
</dbReference>
<keyword evidence="3" id="KW-1185">Reference proteome</keyword>
<dbReference type="PROSITE" id="PS00108">
    <property type="entry name" value="PROTEIN_KINASE_ST"/>
    <property type="match status" value="1"/>
</dbReference>
<dbReference type="InterPro" id="IPR008271">
    <property type="entry name" value="Ser/Thr_kinase_AS"/>
</dbReference>
<dbReference type="PROSITE" id="PS50011">
    <property type="entry name" value="PROTEIN_KINASE_DOM"/>
    <property type="match status" value="1"/>
</dbReference>
<feature type="domain" description="Protein kinase" evidence="1">
    <location>
        <begin position="373"/>
        <end position="683"/>
    </location>
</feature>